<proteinExistence type="predicted"/>
<protein>
    <submittedName>
        <fullName evidence="1">Uncharacterized protein</fullName>
    </submittedName>
</protein>
<sequence length="244" mass="26849">MSASIPNRAKALRERLEALESLGANMEEASNLEGLRSDLVSPASDLSRALDQRALLVDSGIDVEAPPSLTAVRKRASEILEKFKVEQTAAILKKGTRWPKLISELKIASNDVADTVAKTWKAYRQEIFTGENPAIVKGRIAFTPANKTAFQLYEKQHRDFLEEFKRLPSDLTGIERVQSLAAALTETTKSFDYNVPVEVKSFLEAVQSGGAPLDLLTDTVKTWLAENDAFASYRILPRGADGGR</sequence>
<dbReference type="Proteomes" id="UP001627408">
    <property type="component" value="Unassembled WGS sequence"/>
</dbReference>
<reference evidence="1 2" key="1">
    <citation type="submission" date="2024-08" db="EMBL/GenBank/DDBJ databases">
        <title>Tateyamaria sp. nov., isolated from marine algae.</title>
        <authorList>
            <person name="Choi B.J."/>
            <person name="Kim J.M."/>
            <person name="Lee J.K."/>
            <person name="Choi D.G."/>
            <person name="Bayburt H."/>
            <person name="Baek J.H."/>
            <person name="Han D.M."/>
            <person name="Jeon C.O."/>
        </authorList>
    </citation>
    <scope>NUCLEOTIDE SEQUENCE [LARGE SCALE GENOMIC DNA]</scope>
    <source>
        <strain evidence="1 2">KMU-156</strain>
    </source>
</reference>
<organism evidence="1 2">
    <name type="scientific">Tateyamaria armeniaca</name>
    <dbReference type="NCBI Taxonomy" id="2518930"/>
    <lineage>
        <taxon>Bacteria</taxon>
        <taxon>Pseudomonadati</taxon>
        <taxon>Pseudomonadota</taxon>
        <taxon>Alphaproteobacteria</taxon>
        <taxon>Rhodobacterales</taxon>
        <taxon>Roseobacteraceae</taxon>
        <taxon>Tateyamaria</taxon>
    </lineage>
</organism>
<comment type="caution">
    <text evidence="1">The sequence shown here is derived from an EMBL/GenBank/DDBJ whole genome shotgun (WGS) entry which is preliminary data.</text>
</comment>
<keyword evidence="2" id="KW-1185">Reference proteome</keyword>
<accession>A0ABW8UPG6</accession>
<gene>
    <name evidence="1" type="ORF">ACERZ8_03675</name>
</gene>
<evidence type="ECO:0000313" key="2">
    <source>
        <dbReference type="Proteomes" id="UP001627408"/>
    </source>
</evidence>
<dbReference type="EMBL" id="JBHDIY010000002">
    <property type="protein sequence ID" value="MFL4469011.1"/>
    <property type="molecule type" value="Genomic_DNA"/>
</dbReference>
<name>A0ABW8UPG6_9RHOB</name>
<dbReference type="RefSeq" id="WP_407590768.1">
    <property type="nucleotide sequence ID" value="NZ_JBHDIY010000002.1"/>
</dbReference>
<evidence type="ECO:0000313" key="1">
    <source>
        <dbReference type="EMBL" id="MFL4469011.1"/>
    </source>
</evidence>